<dbReference type="EMBL" id="HBUF01228809">
    <property type="protein sequence ID" value="CAG6672546.1"/>
    <property type="molecule type" value="Transcribed_RNA"/>
</dbReference>
<dbReference type="InterPro" id="IPR051843">
    <property type="entry name" value="CPA1_transporter"/>
</dbReference>
<dbReference type="PANTHER" id="PTHR31102">
    <property type="match status" value="1"/>
</dbReference>
<feature type="transmembrane region" description="Helical" evidence="2">
    <location>
        <begin position="428"/>
        <end position="449"/>
    </location>
</feature>
<proteinExistence type="inferred from homology"/>
<feature type="transmembrane region" description="Helical" evidence="2">
    <location>
        <begin position="116"/>
        <end position="144"/>
    </location>
</feature>
<keyword evidence="2" id="KW-0472">Membrane</keyword>
<feature type="transmembrane region" description="Helical" evidence="2">
    <location>
        <begin position="241"/>
        <end position="259"/>
    </location>
</feature>
<feature type="transmembrane region" description="Helical" evidence="2">
    <location>
        <begin position="353"/>
        <end position="379"/>
    </location>
</feature>
<dbReference type="Gene3D" id="1.20.1530.20">
    <property type="match status" value="1"/>
</dbReference>
<dbReference type="PANTHER" id="PTHR31102:SF1">
    <property type="entry name" value="CATION_H+ EXCHANGER DOMAIN-CONTAINING PROTEIN"/>
    <property type="match status" value="1"/>
</dbReference>
<feature type="transmembrane region" description="Helical" evidence="2">
    <location>
        <begin position="83"/>
        <end position="104"/>
    </location>
</feature>
<dbReference type="InterPro" id="IPR038770">
    <property type="entry name" value="Na+/solute_symporter_sf"/>
</dbReference>
<comment type="similarity">
    <text evidence="1">Belongs to the monovalent cation:proton antiporter 1 (CPA1) transporter (TC 2.A.36) family.</text>
</comment>
<evidence type="ECO:0000256" key="2">
    <source>
        <dbReference type="SAM" id="Phobius"/>
    </source>
</evidence>
<feature type="transmembrane region" description="Helical" evidence="2">
    <location>
        <begin position="164"/>
        <end position="185"/>
    </location>
</feature>
<keyword evidence="2" id="KW-0812">Transmembrane</keyword>
<organism evidence="3">
    <name type="scientific">Cacopsylla melanoneura</name>
    <dbReference type="NCBI Taxonomy" id="428564"/>
    <lineage>
        <taxon>Eukaryota</taxon>
        <taxon>Metazoa</taxon>
        <taxon>Ecdysozoa</taxon>
        <taxon>Arthropoda</taxon>
        <taxon>Hexapoda</taxon>
        <taxon>Insecta</taxon>
        <taxon>Pterygota</taxon>
        <taxon>Neoptera</taxon>
        <taxon>Paraneoptera</taxon>
        <taxon>Hemiptera</taxon>
        <taxon>Sternorrhyncha</taxon>
        <taxon>Psylloidea</taxon>
        <taxon>Psyllidae</taxon>
        <taxon>Psyllinae</taxon>
        <taxon>Cacopsylla</taxon>
    </lineage>
</organism>
<protein>
    <submittedName>
        <fullName evidence="3">Sodium/hydrogen exchanger 9B1</fullName>
    </submittedName>
</protein>
<reference evidence="3" key="1">
    <citation type="submission" date="2021-05" db="EMBL/GenBank/DDBJ databases">
        <authorList>
            <person name="Alioto T."/>
            <person name="Alioto T."/>
            <person name="Gomez Garrido J."/>
        </authorList>
    </citation>
    <scope>NUCLEOTIDE SEQUENCE</scope>
</reference>
<feature type="transmembrane region" description="Helical" evidence="2">
    <location>
        <begin position="386"/>
        <end position="408"/>
    </location>
</feature>
<evidence type="ECO:0000313" key="3">
    <source>
        <dbReference type="EMBL" id="CAG6672546.1"/>
    </source>
</evidence>
<sequence length="464" mass="49904">MSTSGVRKIVQKYVNGYDEIYGDNNPGNDSNNQEKMTESALQLESTRDSVHPNGHPTLAAQHVSDNFLKRFLQCPLNCCSPALISYISWVLTILLFWGLLYCLLQKDAIPGGPAFNICLLILVAQIFGKAIEYLNLPSLLGMLIAGIFMKNVGLFSVDGAYEDIVIHLRFILSAVSPAVVVPTLLELKENGYGNDKSISTLVIAASSVDDIAAISMFGVLLGCLFSEGDLTSKIVQGPLELLIGVVWGLVMGLALACFPHREDKYVVSKRSILLGGVCTLAVLGSQVIDKAGAGPLGCVITAFMAGVCWKMQGWSNDYNPVADVFAFTWKMLEITLFGLIGTEIDLWVMDIKIIFAGVIVLLVGLSFRIVACCIALIGANLTLKEVLFVNLAWLPKATVQAALAPVALNLVKNSNMEGTPDYSYASSILTIAVLSILITAPLGAIGITYGGTRLLHKSQLQPSR</sequence>
<evidence type="ECO:0000256" key="1">
    <source>
        <dbReference type="ARBA" id="ARBA00007367"/>
    </source>
</evidence>
<accession>A0A8D8SMH8</accession>
<feature type="transmembrane region" description="Helical" evidence="2">
    <location>
        <begin position="293"/>
        <end position="309"/>
    </location>
</feature>
<name>A0A8D8SMH8_9HEMI</name>
<dbReference type="AlphaFoldDB" id="A0A8D8SMH8"/>
<feature type="transmembrane region" description="Helical" evidence="2">
    <location>
        <begin position="197"/>
        <end position="221"/>
    </location>
</feature>
<feature type="transmembrane region" description="Helical" evidence="2">
    <location>
        <begin position="271"/>
        <end position="287"/>
    </location>
</feature>
<feature type="transmembrane region" description="Helical" evidence="2">
    <location>
        <begin position="321"/>
        <end position="341"/>
    </location>
</feature>
<keyword evidence="2" id="KW-1133">Transmembrane helix</keyword>